<dbReference type="InterPro" id="IPR011010">
    <property type="entry name" value="DNA_brk_join_enz"/>
</dbReference>
<gene>
    <name evidence="3" type="ORF">IQ229_17800</name>
</gene>
<keyword evidence="1" id="KW-0233">DNA recombination</keyword>
<proteinExistence type="predicted"/>
<dbReference type="PROSITE" id="PS51898">
    <property type="entry name" value="TYR_RECOMBINASE"/>
    <property type="match status" value="1"/>
</dbReference>
<dbReference type="Gene3D" id="1.10.443.10">
    <property type="entry name" value="Intergrase catalytic core"/>
    <property type="match status" value="1"/>
</dbReference>
<dbReference type="PANTHER" id="PTHR30349:SF64">
    <property type="entry name" value="PROPHAGE INTEGRASE INTD-RELATED"/>
    <property type="match status" value="1"/>
</dbReference>
<organism evidence="3 4">
    <name type="scientific">Nostoc cf. edaphicum LEGE 07299</name>
    <dbReference type="NCBI Taxonomy" id="2777974"/>
    <lineage>
        <taxon>Bacteria</taxon>
        <taxon>Bacillati</taxon>
        <taxon>Cyanobacteriota</taxon>
        <taxon>Cyanophyceae</taxon>
        <taxon>Nostocales</taxon>
        <taxon>Nostocaceae</taxon>
        <taxon>Nostoc</taxon>
    </lineage>
</organism>
<evidence type="ECO:0000313" key="4">
    <source>
        <dbReference type="Proteomes" id="UP000647836"/>
    </source>
</evidence>
<dbReference type="Pfam" id="PF00589">
    <property type="entry name" value="Phage_integrase"/>
    <property type="match status" value="1"/>
</dbReference>
<evidence type="ECO:0000256" key="1">
    <source>
        <dbReference type="ARBA" id="ARBA00023172"/>
    </source>
</evidence>
<dbReference type="InterPro" id="IPR050090">
    <property type="entry name" value="Tyrosine_recombinase_XerCD"/>
</dbReference>
<sequence>MDAADTGVNSVEILSPNHQQSVIKATSQQVTPEMVEEIIRRYYYRTPAVSNDHELILAWAGSQNREQTKRKYYSFGQKLLRWVLSEGIPDLRLVQQPKLLDFINSWGEVSPYTKSNHILMLRSLWSYGSGESIGYFLRNIASTISYENFSNLPKADRYLEDWEMAKLASAAKDLGGIHWLVFCLLFYSGMRVGEVGRVTVPSDEPLKPREDYSGLYWHNFQWYPDPIPEDRQRGYYTIKFRGKGGKYREIGLDHDTSLVFKKYRGTARDSAPVFPNVSPDPAKRGLPLSDRAIKRVIQDISEVAKVKFSCHWLRHSHASRAVDSKPLFEVQDQLGHSKTDTTKTYVRSKKGAGTGTVLPRF</sequence>
<keyword evidence="4" id="KW-1185">Reference proteome</keyword>
<dbReference type="Proteomes" id="UP000647836">
    <property type="component" value="Unassembled WGS sequence"/>
</dbReference>
<protein>
    <submittedName>
        <fullName evidence="3">Site-specific integrase</fullName>
    </submittedName>
</protein>
<dbReference type="InterPro" id="IPR013762">
    <property type="entry name" value="Integrase-like_cat_sf"/>
</dbReference>
<dbReference type="EMBL" id="JADEXF010000614">
    <property type="protein sequence ID" value="MBE9106714.1"/>
    <property type="molecule type" value="Genomic_DNA"/>
</dbReference>
<dbReference type="SUPFAM" id="SSF56349">
    <property type="entry name" value="DNA breaking-rejoining enzymes"/>
    <property type="match status" value="1"/>
</dbReference>
<dbReference type="RefSeq" id="WP_162398322.1">
    <property type="nucleotide sequence ID" value="NZ_JADEXF010000614.1"/>
</dbReference>
<dbReference type="InterPro" id="IPR002104">
    <property type="entry name" value="Integrase_catalytic"/>
</dbReference>
<evidence type="ECO:0000313" key="3">
    <source>
        <dbReference type="EMBL" id="MBE9106714.1"/>
    </source>
</evidence>
<name>A0ABR9U226_9NOSO</name>
<feature type="domain" description="Tyr recombinase" evidence="2">
    <location>
        <begin position="153"/>
        <end position="359"/>
    </location>
</feature>
<dbReference type="PANTHER" id="PTHR30349">
    <property type="entry name" value="PHAGE INTEGRASE-RELATED"/>
    <property type="match status" value="1"/>
</dbReference>
<dbReference type="CDD" id="cd00397">
    <property type="entry name" value="DNA_BRE_C"/>
    <property type="match status" value="1"/>
</dbReference>
<reference evidence="3 4" key="1">
    <citation type="submission" date="2020-10" db="EMBL/GenBank/DDBJ databases">
        <authorList>
            <person name="Castelo-Branco R."/>
            <person name="Eusebio N."/>
            <person name="Adriana R."/>
            <person name="Vieira A."/>
            <person name="Brugerolle De Fraissinette N."/>
            <person name="Rezende De Castro R."/>
            <person name="Schneider M.P."/>
            <person name="Vasconcelos V."/>
            <person name="Leao P.N."/>
        </authorList>
    </citation>
    <scope>NUCLEOTIDE SEQUENCE [LARGE SCALE GENOMIC DNA]</scope>
    <source>
        <strain evidence="3 4">LEGE 07299</strain>
    </source>
</reference>
<comment type="caution">
    <text evidence="3">The sequence shown here is derived from an EMBL/GenBank/DDBJ whole genome shotgun (WGS) entry which is preliminary data.</text>
</comment>
<accession>A0ABR9U226</accession>
<evidence type="ECO:0000259" key="2">
    <source>
        <dbReference type="PROSITE" id="PS51898"/>
    </source>
</evidence>